<evidence type="ECO:0000256" key="1">
    <source>
        <dbReference type="PROSITE-ProRule" id="PRU00047"/>
    </source>
</evidence>
<dbReference type="EMBL" id="QJKJ01000467">
    <property type="protein sequence ID" value="RDY12435.1"/>
    <property type="molecule type" value="Genomic_DNA"/>
</dbReference>
<evidence type="ECO:0000313" key="4">
    <source>
        <dbReference type="EMBL" id="RDY12435.1"/>
    </source>
</evidence>
<sequence>IERHERHRRERYEHNRDDLESVECKFPPFLGKNKSDVFLNWEMKVEQLVKCHGISENLKWLCIGVVVLSDGIERKICVILLARDLYVKLERLYQGSKSVEEYYQEMEICMMKAQIKESQEATLARFFHGLNREIQDIVKLHHYSTLEDLVYQATKVESQLKRYGKEREKERPRGDKNPKKGSEVPQGRKDVVPPLTSISFKSSSIKCFQCLGKGHIVSQCPNRRTMVLRENGEMESKSSQEDISSSSVGESSSEGSYYEGDLSW</sequence>
<dbReference type="GO" id="GO:0003676">
    <property type="term" value="F:nucleic acid binding"/>
    <property type="evidence" value="ECO:0007669"/>
    <property type="project" value="InterPro"/>
</dbReference>
<evidence type="ECO:0000313" key="5">
    <source>
        <dbReference type="Proteomes" id="UP000257109"/>
    </source>
</evidence>
<dbReference type="InterPro" id="IPR036875">
    <property type="entry name" value="Znf_CCHC_sf"/>
</dbReference>
<dbReference type="PROSITE" id="PS50158">
    <property type="entry name" value="ZF_CCHC"/>
    <property type="match status" value="1"/>
</dbReference>
<dbReference type="PANTHER" id="PTHR35046:SF9">
    <property type="entry name" value="RNA-DIRECTED DNA POLYMERASE"/>
    <property type="match status" value="1"/>
</dbReference>
<comment type="caution">
    <text evidence="4">The sequence shown here is derived from an EMBL/GenBank/DDBJ whole genome shotgun (WGS) entry which is preliminary data.</text>
</comment>
<dbReference type="Proteomes" id="UP000257109">
    <property type="component" value="Unassembled WGS sequence"/>
</dbReference>
<accession>A0A371IBQ4</accession>
<dbReference type="SMART" id="SM00343">
    <property type="entry name" value="ZnF_C2HC"/>
    <property type="match status" value="1"/>
</dbReference>
<dbReference type="Pfam" id="PF03732">
    <property type="entry name" value="Retrotrans_gag"/>
    <property type="match status" value="1"/>
</dbReference>
<evidence type="ECO:0000256" key="2">
    <source>
        <dbReference type="SAM" id="MobiDB-lite"/>
    </source>
</evidence>
<name>A0A371IBQ4_MUCPR</name>
<feature type="non-terminal residue" evidence="4">
    <location>
        <position position="1"/>
    </location>
</feature>
<evidence type="ECO:0000259" key="3">
    <source>
        <dbReference type="PROSITE" id="PS50158"/>
    </source>
</evidence>
<dbReference type="InterPro" id="IPR005162">
    <property type="entry name" value="Retrotrans_gag_dom"/>
</dbReference>
<organism evidence="4 5">
    <name type="scientific">Mucuna pruriens</name>
    <name type="common">Velvet bean</name>
    <name type="synonym">Dolichos pruriens</name>
    <dbReference type="NCBI Taxonomy" id="157652"/>
    <lineage>
        <taxon>Eukaryota</taxon>
        <taxon>Viridiplantae</taxon>
        <taxon>Streptophyta</taxon>
        <taxon>Embryophyta</taxon>
        <taxon>Tracheophyta</taxon>
        <taxon>Spermatophyta</taxon>
        <taxon>Magnoliopsida</taxon>
        <taxon>eudicotyledons</taxon>
        <taxon>Gunneridae</taxon>
        <taxon>Pentapetalae</taxon>
        <taxon>rosids</taxon>
        <taxon>fabids</taxon>
        <taxon>Fabales</taxon>
        <taxon>Fabaceae</taxon>
        <taxon>Papilionoideae</taxon>
        <taxon>50 kb inversion clade</taxon>
        <taxon>NPAAA clade</taxon>
        <taxon>indigoferoid/millettioid clade</taxon>
        <taxon>Phaseoleae</taxon>
        <taxon>Mucuna</taxon>
    </lineage>
</organism>
<feature type="compositionally biased region" description="Basic and acidic residues" evidence="2">
    <location>
        <begin position="161"/>
        <end position="191"/>
    </location>
</feature>
<dbReference type="OrthoDB" id="1731207at2759"/>
<keyword evidence="5" id="KW-1185">Reference proteome</keyword>
<dbReference type="PANTHER" id="PTHR35046">
    <property type="entry name" value="ZINC KNUCKLE (CCHC-TYPE) FAMILY PROTEIN"/>
    <property type="match status" value="1"/>
</dbReference>
<feature type="compositionally biased region" description="Basic and acidic residues" evidence="2">
    <location>
        <begin position="230"/>
        <end position="240"/>
    </location>
</feature>
<dbReference type="GO" id="GO:0008270">
    <property type="term" value="F:zinc ion binding"/>
    <property type="evidence" value="ECO:0007669"/>
    <property type="project" value="UniProtKB-KW"/>
</dbReference>
<feature type="region of interest" description="Disordered" evidence="2">
    <location>
        <begin position="230"/>
        <end position="264"/>
    </location>
</feature>
<feature type="compositionally biased region" description="Low complexity" evidence="2">
    <location>
        <begin position="241"/>
        <end position="264"/>
    </location>
</feature>
<dbReference type="SUPFAM" id="SSF57756">
    <property type="entry name" value="Retrovirus zinc finger-like domains"/>
    <property type="match status" value="1"/>
</dbReference>
<keyword evidence="1" id="KW-0862">Zinc</keyword>
<feature type="region of interest" description="Disordered" evidence="2">
    <location>
        <begin position="161"/>
        <end position="194"/>
    </location>
</feature>
<keyword evidence="1" id="KW-0863">Zinc-finger</keyword>
<dbReference type="AlphaFoldDB" id="A0A371IBQ4"/>
<dbReference type="Gene3D" id="4.10.60.10">
    <property type="entry name" value="Zinc finger, CCHC-type"/>
    <property type="match status" value="1"/>
</dbReference>
<reference evidence="4" key="1">
    <citation type="submission" date="2018-05" db="EMBL/GenBank/DDBJ databases">
        <title>Draft genome of Mucuna pruriens seed.</title>
        <authorList>
            <person name="Nnadi N.E."/>
            <person name="Vos R."/>
            <person name="Hasami M.H."/>
            <person name="Devisetty U.K."/>
            <person name="Aguiy J.C."/>
        </authorList>
    </citation>
    <scope>NUCLEOTIDE SEQUENCE [LARGE SCALE GENOMIC DNA]</scope>
    <source>
        <strain evidence="4">JCA_2017</strain>
    </source>
</reference>
<feature type="non-terminal residue" evidence="4">
    <location>
        <position position="264"/>
    </location>
</feature>
<dbReference type="InterPro" id="IPR001878">
    <property type="entry name" value="Znf_CCHC"/>
</dbReference>
<feature type="domain" description="CCHC-type" evidence="3">
    <location>
        <begin position="206"/>
        <end position="222"/>
    </location>
</feature>
<proteinExistence type="predicted"/>
<gene>
    <name evidence="4" type="ORF">CR513_02776</name>
</gene>
<keyword evidence="1" id="KW-0479">Metal-binding</keyword>
<protein>
    <recommendedName>
        <fullName evidence="3">CCHC-type domain-containing protein</fullName>
    </recommendedName>
</protein>